<dbReference type="InterPro" id="IPR036179">
    <property type="entry name" value="Ig-like_dom_sf"/>
</dbReference>
<dbReference type="GO" id="GO:0019882">
    <property type="term" value="P:antigen processing and presentation"/>
    <property type="evidence" value="ECO:0007669"/>
    <property type="project" value="InterPro"/>
</dbReference>
<evidence type="ECO:0000313" key="6">
    <source>
        <dbReference type="Ensembl" id="ENSHBUP00000034107.1"/>
    </source>
</evidence>
<evidence type="ECO:0000313" key="7">
    <source>
        <dbReference type="Proteomes" id="UP000264840"/>
    </source>
</evidence>
<dbReference type="PANTHER" id="PTHR19944:SF99">
    <property type="entry name" value="HLA CLASS II HISTOCOMPATIBILITY ANTIGEN, DRB1 BETA CHAIN"/>
    <property type="match status" value="1"/>
</dbReference>
<dbReference type="InterPro" id="IPR000353">
    <property type="entry name" value="MHC_II_b_N"/>
</dbReference>
<dbReference type="Proteomes" id="UP000264840">
    <property type="component" value="Unplaced"/>
</dbReference>
<dbReference type="OMA" id="YCHRRIF"/>
<dbReference type="SMART" id="SM00921">
    <property type="entry name" value="MHC_II_beta"/>
    <property type="match status" value="1"/>
</dbReference>
<feature type="transmembrane region" description="Helical" evidence="3">
    <location>
        <begin position="202"/>
        <end position="223"/>
    </location>
</feature>
<keyword evidence="1" id="KW-1015">Disulfide bond</keyword>
<protein>
    <recommendedName>
        <fullName evidence="5">MHC class II beta chain N-terminal domain-containing protein</fullName>
    </recommendedName>
</protein>
<sequence length="233" mass="26766">MDSYFLCVSLFFIILCRADGYEYYTSSRCLFNSTELRDIAYIRSYYYNRMEYVRFDSSVGKFVGYTEYGVKEAEYFNKDPAQLAAMRAQKETYCTPNIDLWYRSVLTKSAKPFVRLHWTKPPIDHHPAILACSVYDFYPKYIKVTCDGLELTHHEAPFSVSVSDVGLCCRSGEKISCMVEHASLERPLVTDWVPSMSESKKLMIVGAFGLILGLLFFLAGVIYTRMCSRGQSN</sequence>
<dbReference type="SUPFAM" id="SSF54452">
    <property type="entry name" value="MHC antigen-recognition domain"/>
    <property type="match status" value="1"/>
</dbReference>
<keyword evidence="3" id="KW-0812">Transmembrane</keyword>
<evidence type="ECO:0000256" key="2">
    <source>
        <dbReference type="ARBA" id="ARBA00023180"/>
    </source>
</evidence>
<feature type="domain" description="MHC class II beta chain N-terminal" evidence="5">
    <location>
        <begin position="27"/>
        <end position="102"/>
    </location>
</feature>
<evidence type="ECO:0000256" key="3">
    <source>
        <dbReference type="SAM" id="Phobius"/>
    </source>
</evidence>
<dbReference type="GeneTree" id="ENSGT00950000183127"/>
<keyword evidence="7" id="KW-1185">Reference proteome</keyword>
<keyword evidence="4" id="KW-0732">Signal</keyword>
<name>A0A3Q2X4K8_HAPBU</name>
<proteinExistence type="predicted"/>
<reference evidence="6" key="1">
    <citation type="submission" date="2025-08" db="UniProtKB">
        <authorList>
            <consortium name="Ensembl"/>
        </authorList>
    </citation>
    <scope>IDENTIFICATION</scope>
</reference>
<feature type="signal peptide" evidence="4">
    <location>
        <begin position="1"/>
        <end position="18"/>
    </location>
</feature>
<feature type="chain" id="PRO_5018699700" description="MHC class II beta chain N-terminal domain-containing protein" evidence="4">
    <location>
        <begin position="19"/>
        <end position="233"/>
    </location>
</feature>
<dbReference type="InterPro" id="IPR011162">
    <property type="entry name" value="MHC_I/II-like_Ag-recog"/>
</dbReference>
<keyword evidence="3" id="KW-0472">Membrane</keyword>
<organism evidence="6 7">
    <name type="scientific">Haplochromis burtoni</name>
    <name type="common">Burton's mouthbrooder</name>
    <name type="synonym">Chromis burtoni</name>
    <dbReference type="NCBI Taxonomy" id="8153"/>
    <lineage>
        <taxon>Eukaryota</taxon>
        <taxon>Metazoa</taxon>
        <taxon>Chordata</taxon>
        <taxon>Craniata</taxon>
        <taxon>Vertebrata</taxon>
        <taxon>Euteleostomi</taxon>
        <taxon>Actinopterygii</taxon>
        <taxon>Neopterygii</taxon>
        <taxon>Teleostei</taxon>
        <taxon>Neoteleostei</taxon>
        <taxon>Acanthomorphata</taxon>
        <taxon>Ovalentaria</taxon>
        <taxon>Cichlomorphae</taxon>
        <taxon>Cichliformes</taxon>
        <taxon>Cichlidae</taxon>
        <taxon>African cichlids</taxon>
        <taxon>Pseudocrenilabrinae</taxon>
        <taxon>Haplochromini</taxon>
        <taxon>Haplochromis</taxon>
    </lineage>
</organism>
<dbReference type="Gene3D" id="2.60.40.10">
    <property type="entry name" value="Immunoglobulins"/>
    <property type="match status" value="1"/>
</dbReference>
<dbReference type="PANTHER" id="PTHR19944">
    <property type="entry name" value="MHC CLASS II-RELATED"/>
    <property type="match status" value="1"/>
</dbReference>
<dbReference type="GO" id="GO:0006955">
    <property type="term" value="P:immune response"/>
    <property type="evidence" value="ECO:0007669"/>
    <property type="project" value="InterPro"/>
</dbReference>
<dbReference type="Gene3D" id="3.10.320.10">
    <property type="entry name" value="Class II Histocompatibility Antigen, M Beta Chain, Chain B, domain 1"/>
    <property type="match status" value="1"/>
</dbReference>
<dbReference type="STRING" id="8153.ENSHBUP00000034107"/>
<reference evidence="6" key="2">
    <citation type="submission" date="2025-09" db="UniProtKB">
        <authorList>
            <consortium name="Ensembl"/>
        </authorList>
    </citation>
    <scope>IDENTIFICATION</scope>
</reference>
<dbReference type="InterPro" id="IPR014745">
    <property type="entry name" value="MHC_II_a/b_N"/>
</dbReference>
<dbReference type="Pfam" id="PF00969">
    <property type="entry name" value="MHC_II_beta"/>
    <property type="match status" value="1"/>
</dbReference>
<dbReference type="GO" id="GO:0042613">
    <property type="term" value="C:MHC class II protein complex"/>
    <property type="evidence" value="ECO:0007669"/>
    <property type="project" value="InterPro"/>
</dbReference>
<evidence type="ECO:0000256" key="1">
    <source>
        <dbReference type="ARBA" id="ARBA00023157"/>
    </source>
</evidence>
<evidence type="ECO:0000256" key="4">
    <source>
        <dbReference type="SAM" id="SignalP"/>
    </source>
</evidence>
<dbReference type="Ensembl" id="ENSHBUT00000028570.1">
    <property type="protein sequence ID" value="ENSHBUP00000034107.1"/>
    <property type="gene ID" value="ENSHBUG00000021587.1"/>
</dbReference>
<keyword evidence="3" id="KW-1133">Transmembrane helix</keyword>
<keyword evidence="2" id="KW-0325">Glycoprotein</keyword>
<dbReference type="InterPro" id="IPR050160">
    <property type="entry name" value="MHC/Immunoglobulin"/>
</dbReference>
<dbReference type="SUPFAM" id="SSF48726">
    <property type="entry name" value="Immunoglobulin"/>
    <property type="match status" value="1"/>
</dbReference>
<accession>A0A3Q2X4K8</accession>
<evidence type="ECO:0000259" key="5">
    <source>
        <dbReference type="SMART" id="SM00921"/>
    </source>
</evidence>
<dbReference type="AlphaFoldDB" id="A0A3Q2X4K8"/>
<dbReference type="InterPro" id="IPR013783">
    <property type="entry name" value="Ig-like_fold"/>
</dbReference>